<evidence type="ECO:0000313" key="2">
    <source>
        <dbReference type="Proteomes" id="UP000197468"/>
    </source>
</evidence>
<sequence>MRAGHCCDRFLLRFESLFHAGRGLSFPCDEHGQVAIDQLSEQARENYLFARAVVGHEYATPVVQRCDG</sequence>
<dbReference type="EMBL" id="NIOF01000003">
    <property type="protein sequence ID" value="OWQ91611.1"/>
    <property type="molecule type" value="Genomic_DNA"/>
</dbReference>
<proteinExistence type="predicted"/>
<evidence type="ECO:0000313" key="1">
    <source>
        <dbReference type="EMBL" id="OWQ91611.1"/>
    </source>
</evidence>
<comment type="caution">
    <text evidence="1">The sequence shown here is derived from an EMBL/GenBank/DDBJ whole genome shotgun (WGS) entry which is preliminary data.</text>
</comment>
<dbReference type="AlphaFoldDB" id="A0A246JGG8"/>
<gene>
    <name evidence="1" type="ORF">CDN99_09290</name>
</gene>
<reference evidence="1 2" key="1">
    <citation type="journal article" date="2008" name="Int. J. Syst. Evol. Microbiol.">
        <title>Description of Roseateles aquatilis sp. nov. and Roseateles terrae sp. nov., in the class Betaproteobacteria, and emended description of the genus Roseateles.</title>
        <authorList>
            <person name="Gomila M."/>
            <person name="Bowien B."/>
            <person name="Falsen E."/>
            <person name="Moore E.R."/>
            <person name="Lalucat J."/>
        </authorList>
    </citation>
    <scope>NUCLEOTIDE SEQUENCE [LARGE SCALE GENOMIC DNA]</scope>
    <source>
        <strain evidence="1 2">CCUG 48205</strain>
    </source>
</reference>
<keyword evidence="2" id="KW-1185">Reference proteome</keyword>
<name>A0A246JGG8_9BURK</name>
<dbReference type="OrthoDB" id="8687530at2"/>
<accession>A0A246JGG8</accession>
<dbReference type="Proteomes" id="UP000197468">
    <property type="component" value="Unassembled WGS sequence"/>
</dbReference>
<organism evidence="1 2">
    <name type="scientific">Roseateles aquatilis</name>
    <dbReference type="NCBI Taxonomy" id="431061"/>
    <lineage>
        <taxon>Bacteria</taxon>
        <taxon>Pseudomonadati</taxon>
        <taxon>Pseudomonadota</taxon>
        <taxon>Betaproteobacteria</taxon>
        <taxon>Burkholderiales</taxon>
        <taxon>Sphaerotilaceae</taxon>
        <taxon>Roseateles</taxon>
    </lineage>
</organism>
<protein>
    <submittedName>
        <fullName evidence="1">Uncharacterized protein</fullName>
    </submittedName>
</protein>